<keyword evidence="1" id="KW-0472">Membrane</keyword>
<keyword evidence="3" id="KW-1185">Reference proteome</keyword>
<comment type="caution">
    <text evidence="2">The sequence shown here is derived from an EMBL/GenBank/DDBJ whole genome shotgun (WGS) entry which is preliminary data.</text>
</comment>
<sequence length="63" mass="7487">MKKNICLYIIYAFLITVTIMTIYVVQKDINVIFINKFLAIYIGFTFIFLIYILIIAFLKTKKL</sequence>
<reference evidence="3" key="1">
    <citation type="journal article" date="2019" name="Int. J. Syst. Evol. Microbiol.">
        <title>The Global Catalogue of Microorganisms (GCM) 10K type strain sequencing project: providing services to taxonomists for standard genome sequencing and annotation.</title>
        <authorList>
            <consortium name="The Broad Institute Genomics Platform"/>
            <consortium name="The Broad Institute Genome Sequencing Center for Infectious Disease"/>
            <person name="Wu L."/>
            <person name="Ma J."/>
        </authorList>
    </citation>
    <scope>NUCLEOTIDE SEQUENCE [LARGE SCALE GENOMIC DNA]</scope>
    <source>
        <strain evidence="3">JCM 1407</strain>
    </source>
</reference>
<name>A0ABP3UQK1_9CLOT</name>
<keyword evidence="1" id="KW-1133">Transmembrane helix</keyword>
<feature type="transmembrane region" description="Helical" evidence="1">
    <location>
        <begin position="5"/>
        <end position="25"/>
    </location>
</feature>
<dbReference type="EMBL" id="BAAACG010000008">
    <property type="protein sequence ID" value="GAA0737448.1"/>
    <property type="molecule type" value="Genomic_DNA"/>
</dbReference>
<evidence type="ECO:0000313" key="2">
    <source>
        <dbReference type="EMBL" id="GAA0737448.1"/>
    </source>
</evidence>
<evidence type="ECO:0000256" key="1">
    <source>
        <dbReference type="SAM" id="Phobius"/>
    </source>
</evidence>
<protein>
    <submittedName>
        <fullName evidence="2">Uncharacterized protein</fullName>
    </submittedName>
</protein>
<proteinExistence type="predicted"/>
<feature type="transmembrane region" description="Helical" evidence="1">
    <location>
        <begin position="37"/>
        <end position="58"/>
    </location>
</feature>
<gene>
    <name evidence="2" type="ORF">GCM10008906_13610</name>
</gene>
<accession>A0ABP3UQK1</accession>
<dbReference type="Proteomes" id="UP001501510">
    <property type="component" value="Unassembled WGS sequence"/>
</dbReference>
<organism evidence="2 3">
    <name type="scientific">Clostridium oceanicum</name>
    <dbReference type="NCBI Taxonomy" id="1543"/>
    <lineage>
        <taxon>Bacteria</taxon>
        <taxon>Bacillati</taxon>
        <taxon>Bacillota</taxon>
        <taxon>Clostridia</taxon>
        <taxon>Eubacteriales</taxon>
        <taxon>Clostridiaceae</taxon>
        <taxon>Clostridium</taxon>
    </lineage>
</organism>
<keyword evidence="1" id="KW-0812">Transmembrane</keyword>
<evidence type="ECO:0000313" key="3">
    <source>
        <dbReference type="Proteomes" id="UP001501510"/>
    </source>
</evidence>